<dbReference type="Pfam" id="PF02581">
    <property type="entry name" value="TMP-TENI"/>
    <property type="match status" value="1"/>
</dbReference>
<comment type="catalytic activity">
    <reaction evidence="6 9 10">
        <text>4-methyl-5-(2-phosphooxyethyl)-thiazole + 4-amino-2-methyl-5-(diphosphooxymethyl)pyrimidine + H(+) = thiamine phosphate + diphosphate</text>
        <dbReference type="Rhea" id="RHEA:22328"/>
        <dbReference type="ChEBI" id="CHEBI:15378"/>
        <dbReference type="ChEBI" id="CHEBI:33019"/>
        <dbReference type="ChEBI" id="CHEBI:37575"/>
        <dbReference type="ChEBI" id="CHEBI:57841"/>
        <dbReference type="ChEBI" id="CHEBI:58296"/>
        <dbReference type="EC" id="2.5.1.3"/>
    </reaction>
</comment>
<feature type="binding site" evidence="9">
    <location>
        <begin position="35"/>
        <end position="39"/>
    </location>
    <ligand>
        <name>4-amino-2-methyl-5-(diphosphooxymethyl)pyrimidine</name>
        <dbReference type="ChEBI" id="CHEBI:57841"/>
    </ligand>
</feature>
<dbReference type="HAMAP" id="MF_00097">
    <property type="entry name" value="TMP_synthase"/>
    <property type="match status" value="1"/>
</dbReference>
<name>A0A1W1VCD8_9FIRM</name>
<dbReference type="GO" id="GO:0009228">
    <property type="term" value="P:thiamine biosynthetic process"/>
    <property type="evidence" value="ECO:0007669"/>
    <property type="project" value="UniProtKB-KW"/>
</dbReference>
<dbReference type="CDD" id="cd00564">
    <property type="entry name" value="TMP_TenI"/>
    <property type="match status" value="1"/>
</dbReference>
<dbReference type="GO" id="GO:0005737">
    <property type="term" value="C:cytoplasm"/>
    <property type="evidence" value="ECO:0007669"/>
    <property type="project" value="TreeGrafter"/>
</dbReference>
<evidence type="ECO:0000259" key="12">
    <source>
        <dbReference type="Pfam" id="PF02581"/>
    </source>
</evidence>
<dbReference type="InterPro" id="IPR013785">
    <property type="entry name" value="Aldolase_TIM"/>
</dbReference>
<dbReference type="STRING" id="698762.SAMN00808754_0374"/>
<feature type="binding site" evidence="9">
    <location>
        <begin position="183"/>
        <end position="184"/>
    </location>
    <ligand>
        <name>2-[(2R,5Z)-2-carboxy-4-methylthiazol-5(2H)-ylidene]ethyl phosphate</name>
        <dbReference type="ChEBI" id="CHEBI:62899"/>
    </ligand>
</feature>
<dbReference type="NCBIfam" id="TIGR00693">
    <property type="entry name" value="thiE"/>
    <property type="match status" value="1"/>
</dbReference>
<evidence type="ECO:0000256" key="10">
    <source>
        <dbReference type="RuleBase" id="RU003826"/>
    </source>
</evidence>
<dbReference type="AlphaFoldDB" id="A0A1W1VCD8"/>
<keyword evidence="5 9" id="KW-0784">Thiamine biosynthesis</keyword>
<dbReference type="UniPathway" id="UPA00060">
    <property type="reaction ID" value="UER00141"/>
</dbReference>
<comment type="catalytic activity">
    <reaction evidence="7 9 10">
        <text>2-(2-carboxy-4-methylthiazol-5-yl)ethyl phosphate + 4-amino-2-methyl-5-(diphosphooxymethyl)pyrimidine + 2 H(+) = thiamine phosphate + CO2 + diphosphate</text>
        <dbReference type="Rhea" id="RHEA:47848"/>
        <dbReference type="ChEBI" id="CHEBI:15378"/>
        <dbReference type="ChEBI" id="CHEBI:16526"/>
        <dbReference type="ChEBI" id="CHEBI:33019"/>
        <dbReference type="ChEBI" id="CHEBI:37575"/>
        <dbReference type="ChEBI" id="CHEBI:57841"/>
        <dbReference type="ChEBI" id="CHEBI:62890"/>
        <dbReference type="EC" id="2.5.1.3"/>
    </reaction>
</comment>
<dbReference type="GO" id="GO:0004789">
    <property type="term" value="F:thiamine-phosphate diphosphorylase activity"/>
    <property type="evidence" value="ECO:0007669"/>
    <property type="project" value="UniProtKB-UniRule"/>
</dbReference>
<evidence type="ECO:0000256" key="6">
    <source>
        <dbReference type="ARBA" id="ARBA00047334"/>
    </source>
</evidence>
<evidence type="ECO:0000256" key="11">
    <source>
        <dbReference type="RuleBase" id="RU004253"/>
    </source>
</evidence>
<dbReference type="GO" id="GO:0009229">
    <property type="term" value="P:thiamine diphosphate biosynthetic process"/>
    <property type="evidence" value="ECO:0007669"/>
    <property type="project" value="UniProtKB-UniRule"/>
</dbReference>
<feature type="binding site" evidence="9">
    <location>
        <position position="106"/>
    </location>
    <ligand>
        <name>4-amino-2-methyl-5-(diphosphooxymethyl)pyrimidine</name>
        <dbReference type="ChEBI" id="CHEBI:57841"/>
    </ligand>
</feature>
<reference evidence="13 14" key="1">
    <citation type="submission" date="2017-04" db="EMBL/GenBank/DDBJ databases">
        <authorList>
            <person name="Afonso C.L."/>
            <person name="Miller P.J."/>
            <person name="Scott M.A."/>
            <person name="Spackman E."/>
            <person name="Goraichik I."/>
            <person name="Dimitrov K.M."/>
            <person name="Suarez D.L."/>
            <person name="Swayne D.E."/>
        </authorList>
    </citation>
    <scope>NUCLEOTIDE SEQUENCE [LARGE SCALE GENOMIC DNA]</scope>
    <source>
        <strain evidence="13 14">ToBE</strain>
    </source>
</reference>
<comment type="pathway">
    <text evidence="1 9 11">Cofactor biosynthesis; thiamine diphosphate biosynthesis; thiamine phosphate from 4-amino-2-methyl-5-diphosphomethylpyrimidine and 4-methyl-5-(2-phosphoethyl)-thiazole: step 1/1.</text>
</comment>
<dbReference type="GO" id="GO:0000287">
    <property type="term" value="F:magnesium ion binding"/>
    <property type="evidence" value="ECO:0007669"/>
    <property type="project" value="UniProtKB-UniRule"/>
</dbReference>
<evidence type="ECO:0000256" key="4">
    <source>
        <dbReference type="ARBA" id="ARBA00022842"/>
    </source>
</evidence>
<dbReference type="FunFam" id="3.20.20.70:FF:000096">
    <property type="entry name" value="Thiamine-phosphate synthase"/>
    <property type="match status" value="1"/>
</dbReference>
<protein>
    <recommendedName>
        <fullName evidence="9">Thiamine-phosphate synthase</fullName>
        <shortName evidence="9">TP synthase</shortName>
        <shortName evidence="9">TPS</shortName>
        <ecNumber evidence="9">2.5.1.3</ecNumber>
    </recommendedName>
    <alternativeName>
        <fullName evidence="9">Thiamine-phosphate pyrophosphorylase</fullName>
        <shortName evidence="9">TMP pyrophosphorylase</shortName>
        <shortName evidence="9">TMP-PPase</shortName>
    </alternativeName>
</protein>
<feature type="binding site" evidence="9">
    <location>
        <position position="135"/>
    </location>
    <ligand>
        <name>4-amino-2-methyl-5-(diphosphooxymethyl)pyrimidine</name>
        <dbReference type="ChEBI" id="CHEBI:57841"/>
    </ligand>
</feature>
<dbReference type="SUPFAM" id="SSF51391">
    <property type="entry name" value="Thiamin phosphate synthase"/>
    <property type="match status" value="1"/>
</dbReference>
<evidence type="ECO:0000256" key="7">
    <source>
        <dbReference type="ARBA" id="ARBA00047851"/>
    </source>
</evidence>
<comment type="function">
    <text evidence="9">Condenses 4-methyl-5-(beta-hydroxyethyl)thiazole monophosphate (THZ-P) and 2-methyl-4-amino-5-hydroxymethyl pyrimidine pyrophosphate (HMP-PP) to form thiamine monophosphate (TMP).</text>
</comment>
<evidence type="ECO:0000313" key="13">
    <source>
        <dbReference type="EMBL" id="SMB91038.1"/>
    </source>
</evidence>
<feature type="binding site" evidence="9">
    <location>
        <begin position="132"/>
        <end position="134"/>
    </location>
    <ligand>
        <name>2-[(2R,5Z)-2-carboxy-4-methylthiazol-5(2H)-ylidene]ethyl phosphate</name>
        <dbReference type="ChEBI" id="CHEBI:62899"/>
    </ligand>
</feature>
<organism evidence="13 14">
    <name type="scientific">Thermanaeromonas toyohensis ToBE</name>
    <dbReference type="NCBI Taxonomy" id="698762"/>
    <lineage>
        <taxon>Bacteria</taxon>
        <taxon>Bacillati</taxon>
        <taxon>Bacillota</taxon>
        <taxon>Clostridia</taxon>
        <taxon>Neomoorellales</taxon>
        <taxon>Neomoorellaceae</taxon>
        <taxon>Thermanaeromonas</taxon>
    </lineage>
</organism>
<comment type="cofactor">
    <cofactor evidence="9">
        <name>Mg(2+)</name>
        <dbReference type="ChEBI" id="CHEBI:18420"/>
    </cofactor>
    <text evidence="9">Binds 1 Mg(2+) ion per subunit.</text>
</comment>
<sequence>MKYDLYVVTSSELSRGRDTLEVVQAALAGGATIIQLREKHWPARKLVEVGREIRRLTLKAGAGFIVNDRLDVALALEADGVHIGQEDLPVDVARSLLGPGKILGVSVGSVEEAKEAIAQGADYLGVGSIFATTSKADAGPPVGVELIRQIKEKVNVPVVGIGGINLSNAAQVIEAGADGVAVISAVVSADDIESAARALLKVVQATKARLARPR</sequence>
<dbReference type="PANTHER" id="PTHR20857">
    <property type="entry name" value="THIAMINE-PHOSPHATE PYROPHOSPHORYLASE"/>
    <property type="match status" value="1"/>
</dbReference>
<dbReference type="Gene3D" id="3.20.20.70">
    <property type="entry name" value="Aldolase class I"/>
    <property type="match status" value="1"/>
</dbReference>
<feature type="binding site" evidence="9">
    <location>
        <position position="87"/>
    </location>
    <ligand>
        <name>Mg(2+)</name>
        <dbReference type="ChEBI" id="CHEBI:18420"/>
    </ligand>
</feature>
<evidence type="ECO:0000256" key="8">
    <source>
        <dbReference type="ARBA" id="ARBA00047883"/>
    </source>
</evidence>
<dbReference type="InterPro" id="IPR036206">
    <property type="entry name" value="ThiamineP_synth_sf"/>
</dbReference>
<dbReference type="InterPro" id="IPR034291">
    <property type="entry name" value="TMP_synthase"/>
</dbReference>
<dbReference type="InterPro" id="IPR022998">
    <property type="entry name" value="ThiamineP_synth_TenI"/>
</dbReference>
<dbReference type="PANTHER" id="PTHR20857:SF15">
    <property type="entry name" value="THIAMINE-PHOSPHATE SYNTHASE"/>
    <property type="match status" value="1"/>
</dbReference>
<evidence type="ECO:0000256" key="2">
    <source>
        <dbReference type="ARBA" id="ARBA00022679"/>
    </source>
</evidence>
<evidence type="ECO:0000256" key="3">
    <source>
        <dbReference type="ARBA" id="ARBA00022723"/>
    </source>
</evidence>
<feature type="binding site" evidence="9">
    <location>
        <position position="163"/>
    </location>
    <ligand>
        <name>2-[(2R,5Z)-2-carboxy-4-methylthiazol-5(2H)-ylidene]ethyl phosphate</name>
        <dbReference type="ChEBI" id="CHEBI:62899"/>
    </ligand>
</feature>
<gene>
    <name evidence="9" type="primary">thiE</name>
    <name evidence="13" type="ORF">SAMN00808754_0374</name>
</gene>
<keyword evidence="3 9" id="KW-0479">Metal-binding</keyword>
<keyword evidence="4 9" id="KW-0460">Magnesium</keyword>
<keyword evidence="2 9" id="KW-0808">Transferase</keyword>
<dbReference type="OrthoDB" id="9812206at2"/>
<comment type="catalytic activity">
    <reaction evidence="8 9 10">
        <text>2-[(2R,5Z)-2-carboxy-4-methylthiazol-5(2H)-ylidene]ethyl phosphate + 4-amino-2-methyl-5-(diphosphooxymethyl)pyrimidine + 2 H(+) = thiamine phosphate + CO2 + diphosphate</text>
        <dbReference type="Rhea" id="RHEA:47844"/>
        <dbReference type="ChEBI" id="CHEBI:15378"/>
        <dbReference type="ChEBI" id="CHEBI:16526"/>
        <dbReference type="ChEBI" id="CHEBI:33019"/>
        <dbReference type="ChEBI" id="CHEBI:37575"/>
        <dbReference type="ChEBI" id="CHEBI:57841"/>
        <dbReference type="ChEBI" id="CHEBI:62899"/>
        <dbReference type="EC" id="2.5.1.3"/>
    </reaction>
</comment>
<comment type="similarity">
    <text evidence="9 10">Belongs to the thiamine-phosphate synthase family.</text>
</comment>
<feature type="domain" description="Thiamine phosphate synthase/TenI" evidence="12">
    <location>
        <begin position="5"/>
        <end position="186"/>
    </location>
</feature>
<evidence type="ECO:0000313" key="14">
    <source>
        <dbReference type="Proteomes" id="UP000192569"/>
    </source>
</evidence>
<dbReference type="EC" id="2.5.1.3" evidence="9"/>
<evidence type="ECO:0000256" key="5">
    <source>
        <dbReference type="ARBA" id="ARBA00022977"/>
    </source>
</evidence>
<evidence type="ECO:0000256" key="9">
    <source>
        <dbReference type="HAMAP-Rule" id="MF_00097"/>
    </source>
</evidence>
<feature type="binding site" evidence="9">
    <location>
        <position position="68"/>
    </location>
    <ligand>
        <name>Mg(2+)</name>
        <dbReference type="ChEBI" id="CHEBI:18420"/>
    </ligand>
</feature>
<proteinExistence type="inferred from homology"/>
<keyword evidence="14" id="KW-1185">Reference proteome</keyword>
<dbReference type="Proteomes" id="UP000192569">
    <property type="component" value="Chromosome I"/>
</dbReference>
<accession>A0A1W1VCD8</accession>
<feature type="binding site" evidence="9">
    <location>
        <position position="67"/>
    </location>
    <ligand>
        <name>4-amino-2-methyl-5-(diphosphooxymethyl)pyrimidine</name>
        <dbReference type="ChEBI" id="CHEBI:57841"/>
    </ligand>
</feature>
<dbReference type="RefSeq" id="WP_084663481.1">
    <property type="nucleotide sequence ID" value="NZ_LT838272.1"/>
</dbReference>
<dbReference type="EMBL" id="LT838272">
    <property type="protein sequence ID" value="SMB91038.1"/>
    <property type="molecule type" value="Genomic_DNA"/>
</dbReference>
<evidence type="ECO:0000256" key="1">
    <source>
        <dbReference type="ARBA" id="ARBA00005165"/>
    </source>
</evidence>